<dbReference type="SUPFAM" id="SSF53098">
    <property type="entry name" value="Ribonuclease H-like"/>
    <property type="match status" value="1"/>
</dbReference>
<dbReference type="InterPro" id="IPR001584">
    <property type="entry name" value="Integrase_cat-core"/>
</dbReference>
<dbReference type="Proteomes" id="UP001341281">
    <property type="component" value="Chromosome 08"/>
</dbReference>
<dbReference type="PANTHER" id="PTHR45835">
    <property type="entry name" value="YALI0A06105P"/>
    <property type="match status" value="1"/>
</dbReference>
<dbReference type="EMBL" id="CP144752">
    <property type="protein sequence ID" value="WVZ89889.1"/>
    <property type="molecule type" value="Genomic_DNA"/>
</dbReference>
<dbReference type="AlphaFoldDB" id="A0AAQ3UIS5"/>
<proteinExistence type="predicted"/>
<feature type="domain" description="Integrase catalytic" evidence="1">
    <location>
        <begin position="1"/>
        <end position="151"/>
    </location>
</feature>
<dbReference type="InterPro" id="IPR056924">
    <property type="entry name" value="SH3_Tf2-1"/>
</dbReference>
<reference evidence="2 3" key="1">
    <citation type="submission" date="2024-02" db="EMBL/GenBank/DDBJ databases">
        <title>High-quality chromosome-scale genome assembly of Pensacola bahiagrass (Paspalum notatum Flugge var. saurae).</title>
        <authorList>
            <person name="Vega J.M."/>
            <person name="Podio M."/>
            <person name="Orjuela J."/>
            <person name="Siena L.A."/>
            <person name="Pessino S.C."/>
            <person name="Combes M.C."/>
            <person name="Mariac C."/>
            <person name="Albertini E."/>
            <person name="Pupilli F."/>
            <person name="Ortiz J.P.A."/>
            <person name="Leblanc O."/>
        </authorList>
    </citation>
    <scope>NUCLEOTIDE SEQUENCE [LARGE SCALE GENOMIC DNA]</scope>
    <source>
        <strain evidence="2">R1</strain>
        <tissue evidence="2">Leaf</tissue>
    </source>
</reference>
<dbReference type="Gene3D" id="3.30.420.10">
    <property type="entry name" value="Ribonuclease H-like superfamily/Ribonuclease H"/>
    <property type="match status" value="1"/>
</dbReference>
<protein>
    <recommendedName>
        <fullName evidence="1">Integrase catalytic domain-containing protein</fullName>
    </recommendedName>
</protein>
<evidence type="ECO:0000313" key="3">
    <source>
        <dbReference type="Proteomes" id="UP001341281"/>
    </source>
</evidence>
<organism evidence="2 3">
    <name type="scientific">Paspalum notatum var. saurae</name>
    <dbReference type="NCBI Taxonomy" id="547442"/>
    <lineage>
        <taxon>Eukaryota</taxon>
        <taxon>Viridiplantae</taxon>
        <taxon>Streptophyta</taxon>
        <taxon>Embryophyta</taxon>
        <taxon>Tracheophyta</taxon>
        <taxon>Spermatophyta</taxon>
        <taxon>Magnoliopsida</taxon>
        <taxon>Liliopsida</taxon>
        <taxon>Poales</taxon>
        <taxon>Poaceae</taxon>
        <taxon>PACMAD clade</taxon>
        <taxon>Panicoideae</taxon>
        <taxon>Andropogonodae</taxon>
        <taxon>Paspaleae</taxon>
        <taxon>Paspalinae</taxon>
        <taxon>Paspalum</taxon>
    </lineage>
</organism>
<dbReference type="GO" id="GO:0003676">
    <property type="term" value="F:nucleic acid binding"/>
    <property type="evidence" value="ECO:0007669"/>
    <property type="project" value="InterPro"/>
</dbReference>
<gene>
    <name evidence="2" type="ORF">U9M48_036238</name>
</gene>
<accession>A0AAQ3UIS5</accession>
<evidence type="ECO:0000259" key="1">
    <source>
        <dbReference type="PROSITE" id="PS50994"/>
    </source>
</evidence>
<name>A0AAQ3UIS5_PASNO</name>
<dbReference type="InterPro" id="IPR036397">
    <property type="entry name" value="RNaseH_sf"/>
</dbReference>
<sequence length="258" mass="29865">MDFITGLPKTRDGYDSIWVIVDRLTKSAHFLPVRTRYPVEKYTELYLTRIVCLHDVPTTIVSDRGSQFTAQFWRALHEAMGTNLHHSTAYHPQTGGQTKRVNQILEDMLRACAIIYSESWDKCLPFAEFSYNNSYQSSIGMSPFEMLYGRNCRTLSQEKEATLDRILFWKPKRKLHAAEGCQKHYANRRRLELSFDQGDHVHLKVTPFKGTKRFQEKGKLALRYVGPFKILARIGAVAYRLDLLSSLSSIHPVFHVHN</sequence>
<evidence type="ECO:0000313" key="2">
    <source>
        <dbReference type="EMBL" id="WVZ89889.1"/>
    </source>
</evidence>
<dbReference type="Pfam" id="PF24626">
    <property type="entry name" value="SH3_Tf2-1"/>
    <property type="match status" value="1"/>
</dbReference>
<dbReference type="GO" id="GO:0015074">
    <property type="term" value="P:DNA integration"/>
    <property type="evidence" value="ECO:0007669"/>
    <property type="project" value="InterPro"/>
</dbReference>
<dbReference type="PANTHER" id="PTHR45835:SF99">
    <property type="entry name" value="CHROMO DOMAIN-CONTAINING PROTEIN-RELATED"/>
    <property type="match status" value="1"/>
</dbReference>
<dbReference type="PROSITE" id="PS50994">
    <property type="entry name" value="INTEGRASE"/>
    <property type="match status" value="1"/>
</dbReference>
<keyword evidence="3" id="KW-1185">Reference proteome</keyword>
<dbReference type="InterPro" id="IPR012337">
    <property type="entry name" value="RNaseH-like_sf"/>
</dbReference>